<dbReference type="EMBL" id="SDPQ02000003">
    <property type="protein sequence ID" value="KAA1395811.1"/>
    <property type="molecule type" value="Genomic_DNA"/>
</dbReference>
<organism evidence="1 2">
    <name type="scientific">Aeromicrobium ginsengisoli</name>
    <dbReference type="NCBI Taxonomy" id="363867"/>
    <lineage>
        <taxon>Bacteria</taxon>
        <taxon>Bacillati</taxon>
        <taxon>Actinomycetota</taxon>
        <taxon>Actinomycetes</taxon>
        <taxon>Propionibacteriales</taxon>
        <taxon>Nocardioidaceae</taxon>
        <taxon>Aeromicrobium</taxon>
    </lineage>
</organism>
<dbReference type="InterPro" id="IPR051159">
    <property type="entry name" value="Hexapeptide_acetyltransf"/>
</dbReference>
<keyword evidence="1" id="KW-0012">Acyltransferase</keyword>
<proteinExistence type="predicted"/>
<accession>A0A5M4FC08</accession>
<evidence type="ECO:0000313" key="1">
    <source>
        <dbReference type="EMBL" id="KAA1395811.1"/>
    </source>
</evidence>
<keyword evidence="2" id="KW-1185">Reference proteome</keyword>
<sequence length="179" mass="19376">MSRPRRIWAHLGDVFYNTVITYVPSHRLRIGALRLWGATVGRDCSVLRGTTVLGIGNLRVGEAVSIGFRCVLDARGGLTIGSNTVIASDTHFISAFHDVHAPDFAAILQPIVVEDYVWLAVRTTVLCGVTIGRGAVVSACSLVRQDVPAMDIVAGVPAVSVGTRRSTLDYRPVFRPLFF</sequence>
<dbReference type="AlphaFoldDB" id="A0A5M4FC08"/>
<dbReference type="PANTHER" id="PTHR23416">
    <property type="entry name" value="SIALIC ACID SYNTHASE-RELATED"/>
    <property type="match status" value="1"/>
</dbReference>
<protein>
    <submittedName>
        <fullName evidence="1">Acyltransferase</fullName>
    </submittedName>
</protein>
<keyword evidence="1" id="KW-0808">Transferase</keyword>
<reference evidence="1" key="1">
    <citation type="submission" date="2019-09" db="EMBL/GenBank/DDBJ databases">
        <authorList>
            <person name="Li J."/>
        </authorList>
    </citation>
    <scope>NUCLEOTIDE SEQUENCE [LARGE SCALE GENOMIC DNA]</scope>
    <source>
        <strain evidence="1">JCM 14732</strain>
    </source>
</reference>
<dbReference type="InterPro" id="IPR011004">
    <property type="entry name" value="Trimer_LpxA-like_sf"/>
</dbReference>
<dbReference type="RefSeq" id="WP_149690461.1">
    <property type="nucleotide sequence ID" value="NZ_SDPQ02000003.1"/>
</dbReference>
<name>A0A5M4FC08_9ACTN</name>
<dbReference type="Proteomes" id="UP000380867">
    <property type="component" value="Unassembled WGS sequence"/>
</dbReference>
<dbReference type="SUPFAM" id="SSF51161">
    <property type="entry name" value="Trimeric LpxA-like enzymes"/>
    <property type="match status" value="1"/>
</dbReference>
<comment type="caution">
    <text evidence="1">The sequence shown here is derived from an EMBL/GenBank/DDBJ whole genome shotgun (WGS) entry which is preliminary data.</text>
</comment>
<dbReference type="GO" id="GO:0016746">
    <property type="term" value="F:acyltransferase activity"/>
    <property type="evidence" value="ECO:0007669"/>
    <property type="project" value="UniProtKB-KW"/>
</dbReference>
<dbReference type="OrthoDB" id="2643438at2"/>
<evidence type="ECO:0000313" key="2">
    <source>
        <dbReference type="Proteomes" id="UP000380867"/>
    </source>
</evidence>
<gene>
    <name evidence="1" type="ORF">ESP70_016880</name>
</gene>
<dbReference type="CDD" id="cd04647">
    <property type="entry name" value="LbH_MAT_like"/>
    <property type="match status" value="1"/>
</dbReference>
<dbReference type="Gene3D" id="2.160.10.10">
    <property type="entry name" value="Hexapeptide repeat proteins"/>
    <property type="match status" value="1"/>
</dbReference>